<dbReference type="Pfam" id="PF07885">
    <property type="entry name" value="Ion_trans_2"/>
    <property type="match status" value="1"/>
</dbReference>
<gene>
    <name evidence="5" type="ORF">ACFQ2O_06990</name>
</gene>
<dbReference type="SMART" id="SM00062">
    <property type="entry name" value="PBPb"/>
    <property type="match status" value="1"/>
</dbReference>
<dbReference type="RefSeq" id="WP_377524584.1">
    <property type="nucleotide sequence ID" value="NZ_JBHTLD010000044.1"/>
</dbReference>
<dbReference type="InterPro" id="IPR001638">
    <property type="entry name" value="Solute-binding_3/MltF_N"/>
</dbReference>
<proteinExistence type="predicted"/>
<keyword evidence="6" id="KW-1185">Reference proteome</keyword>
<evidence type="ECO:0000259" key="4">
    <source>
        <dbReference type="SMART" id="SM00062"/>
    </source>
</evidence>
<protein>
    <submittedName>
        <fullName evidence="5">Transporter substrate-binding domain-containing protein</fullName>
    </submittedName>
</protein>
<dbReference type="EMBL" id="JBHTLD010000044">
    <property type="protein sequence ID" value="MFD1185944.1"/>
    <property type="molecule type" value="Genomic_DNA"/>
</dbReference>
<comment type="caution">
    <text evidence="5">The sequence shown here is derived from an EMBL/GenBank/DDBJ whole genome shotgun (WGS) entry which is preliminary data.</text>
</comment>
<evidence type="ECO:0000256" key="3">
    <source>
        <dbReference type="SAM" id="SignalP"/>
    </source>
</evidence>
<reference evidence="6" key="1">
    <citation type="journal article" date="2019" name="Int. J. Syst. Evol. Microbiol.">
        <title>The Global Catalogue of Microorganisms (GCM) 10K type strain sequencing project: providing services to taxonomists for standard genome sequencing and annotation.</title>
        <authorList>
            <consortium name="The Broad Institute Genomics Platform"/>
            <consortium name="The Broad Institute Genome Sequencing Center for Infectious Disease"/>
            <person name="Wu L."/>
            <person name="Ma J."/>
        </authorList>
    </citation>
    <scope>NUCLEOTIDE SEQUENCE [LARGE SCALE GENOMIC DNA]</scope>
    <source>
        <strain evidence="6">JCM 31319</strain>
    </source>
</reference>
<feature type="signal peptide" evidence="3">
    <location>
        <begin position="1"/>
        <end position="22"/>
    </location>
</feature>
<accession>A0ABW3SM56</accession>
<organism evidence="5 6">
    <name type="scientific">Pontibacter rugosus</name>
    <dbReference type="NCBI Taxonomy" id="1745966"/>
    <lineage>
        <taxon>Bacteria</taxon>
        <taxon>Pseudomonadati</taxon>
        <taxon>Bacteroidota</taxon>
        <taxon>Cytophagia</taxon>
        <taxon>Cytophagales</taxon>
        <taxon>Hymenobacteraceae</taxon>
        <taxon>Pontibacter</taxon>
    </lineage>
</organism>
<feature type="chain" id="PRO_5046715074" evidence="3">
    <location>
        <begin position="23"/>
        <end position="364"/>
    </location>
</feature>
<evidence type="ECO:0000313" key="6">
    <source>
        <dbReference type="Proteomes" id="UP001597094"/>
    </source>
</evidence>
<dbReference type="SUPFAM" id="SSF53850">
    <property type="entry name" value="Periplasmic binding protein-like II"/>
    <property type="match status" value="1"/>
</dbReference>
<dbReference type="Gene3D" id="1.10.287.70">
    <property type="match status" value="1"/>
</dbReference>
<evidence type="ECO:0000256" key="1">
    <source>
        <dbReference type="ARBA" id="ARBA00022729"/>
    </source>
</evidence>
<sequence length="364" mass="40157">MHSRFLFVFINILIAFATSVTAYGQPDTLKTQTKRELVVGVHPQPPYIIQSQNGTWDGISVRLWRGVADQLNLTYRFVKVTPDSATNVLQQGEADVVLLGNVTPTADAQVDFSHIYHTAQLGVASSQTQKLSAIAKAFFSKRFWYIAASLSVLLLIVGAMIYFVERGQNEDNFGGERSVAKGIGSGFWWAGVTMTTIGYGDKAPVTFLGRVIAMVWMLVAMAITAVLTASLVSTVMGSAGGKKMNVPQDLRNMHVAAVEGTPAAQYLQEERIVFQKFSNLKEALEAVNKQELDAVVHNVPELRYAINNTSDLALQVQPVQIDPNYYAFALAPASPLRKPINQALLRIIKAPMWQHELERFMPDK</sequence>
<keyword evidence="2" id="KW-0472">Membrane</keyword>
<dbReference type="InterPro" id="IPR013099">
    <property type="entry name" value="K_chnl_dom"/>
</dbReference>
<feature type="transmembrane region" description="Helical" evidence="2">
    <location>
        <begin position="179"/>
        <end position="199"/>
    </location>
</feature>
<dbReference type="Proteomes" id="UP001597094">
    <property type="component" value="Unassembled WGS sequence"/>
</dbReference>
<keyword evidence="1 3" id="KW-0732">Signal</keyword>
<evidence type="ECO:0000313" key="5">
    <source>
        <dbReference type="EMBL" id="MFD1185944.1"/>
    </source>
</evidence>
<dbReference type="PRINTS" id="PR00169">
    <property type="entry name" value="KCHANNEL"/>
</dbReference>
<dbReference type="Gene3D" id="3.40.190.10">
    <property type="entry name" value="Periplasmic binding protein-like II"/>
    <property type="match status" value="2"/>
</dbReference>
<dbReference type="Pfam" id="PF00497">
    <property type="entry name" value="SBP_bac_3"/>
    <property type="match status" value="1"/>
</dbReference>
<keyword evidence="2" id="KW-1133">Transmembrane helix</keyword>
<feature type="transmembrane region" description="Helical" evidence="2">
    <location>
        <begin position="143"/>
        <end position="164"/>
    </location>
</feature>
<feature type="domain" description="Solute-binding protein family 3/N-terminal" evidence="4">
    <location>
        <begin position="36"/>
        <end position="359"/>
    </location>
</feature>
<dbReference type="PANTHER" id="PTHR35936">
    <property type="entry name" value="MEMBRANE-BOUND LYTIC MUREIN TRANSGLYCOSYLASE F"/>
    <property type="match status" value="1"/>
</dbReference>
<feature type="transmembrane region" description="Helical" evidence="2">
    <location>
        <begin position="211"/>
        <end position="235"/>
    </location>
</feature>
<dbReference type="SUPFAM" id="SSF81324">
    <property type="entry name" value="Voltage-gated potassium channels"/>
    <property type="match status" value="1"/>
</dbReference>
<name>A0ABW3SM56_9BACT</name>
<dbReference type="Gene3D" id="1.20.5.110">
    <property type="match status" value="1"/>
</dbReference>
<evidence type="ECO:0000256" key="2">
    <source>
        <dbReference type="SAM" id="Phobius"/>
    </source>
</evidence>
<keyword evidence="2" id="KW-0812">Transmembrane</keyword>